<name>A0A086R084_TOXGO</name>
<organism evidence="1 2">
    <name type="scientific">Toxoplasma gondii MAS</name>
    <dbReference type="NCBI Taxonomy" id="943118"/>
    <lineage>
        <taxon>Eukaryota</taxon>
        <taxon>Sar</taxon>
        <taxon>Alveolata</taxon>
        <taxon>Apicomplexa</taxon>
        <taxon>Conoidasida</taxon>
        <taxon>Coccidia</taxon>
        <taxon>Eucoccidiorida</taxon>
        <taxon>Eimeriorina</taxon>
        <taxon>Sarcocystidae</taxon>
        <taxon>Toxoplasma</taxon>
    </lineage>
</organism>
<dbReference type="VEuPathDB" id="ToxoDB:TGMAS_315855"/>
<gene>
    <name evidence="1" type="ORF">TGMAS_315855</name>
</gene>
<dbReference type="AlphaFoldDB" id="A0A086R084"/>
<reference evidence="1 2" key="1">
    <citation type="submission" date="2014-04" db="EMBL/GenBank/DDBJ databases">
        <authorList>
            <person name="Sibley D."/>
            <person name="Venepally P."/>
            <person name="Karamycheva S."/>
            <person name="Hadjithomas M."/>
            <person name="Khan A."/>
            <person name="Brunk B."/>
            <person name="Roos D."/>
            <person name="Caler E."/>
            <person name="Lorenzi H."/>
        </authorList>
    </citation>
    <scope>NUCLEOTIDE SEQUENCE [LARGE SCALE GENOMIC DNA]</scope>
    <source>
        <strain evidence="1 2">MAS</strain>
    </source>
</reference>
<comment type="caution">
    <text evidence="1">The sequence shown here is derived from an EMBL/GenBank/DDBJ whole genome shotgun (WGS) entry which is preliminary data.</text>
</comment>
<dbReference type="EMBL" id="AEXC02000044">
    <property type="protein sequence ID" value="KFH18266.1"/>
    <property type="molecule type" value="Genomic_DNA"/>
</dbReference>
<protein>
    <submittedName>
        <fullName evidence="1">Uncharacterized protein</fullName>
    </submittedName>
</protein>
<proteinExistence type="predicted"/>
<sequence length="151" mass="17024">MICVATGKPKKILETSNRSCHLGGRFYNETCSVLTETAIENQEHLCNLPLILFFFRSLLSRTLAPESFSFRHRSKSKGVFKCTTGGSLTETARGTLHFPHDDGHTSRLDRFAEVFSVGGKRSKYRKYVESIACGVESTREAFPCRNQLEQL</sequence>
<evidence type="ECO:0000313" key="1">
    <source>
        <dbReference type="EMBL" id="KFH18266.1"/>
    </source>
</evidence>
<dbReference type="Proteomes" id="UP000028821">
    <property type="component" value="Unassembled WGS sequence"/>
</dbReference>
<evidence type="ECO:0000313" key="2">
    <source>
        <dbReference type="Proteomes" id="UP000028821"/>
    </source>
</evidence>
<accession>A0A086R084</accession>